<feature type="coiled-coil region" evidence="1">
    <location>
        <begin position="707"/>
        <end position="744"/>
    </location>
</feature>
<feature type="compositionally biased region" description="Pro residues" evidence="2">
    <location>
        <begin position="384"/>
        <end position="394"/>
    </location>
</feature>
<feature type="region of interest" description="Disordered" evidence="2">
    <location>
        <begin position="337"/>
        <end position="436"/>
    </location>
</feature>
<name>A0A8J5XKL3_DIALT</name>
<evidence type="ECO:0000256" key="1">
    <source>
        <dbReference type="SAM" id="Coils"/>
    </source>
</evidence>
<feature type="region of interest" description="Disordered" evidence="2">
    <location>
        <begin position="1065"/>
        <end position="1096"/>
    </location>
</feature>
<feature type="compositionally biased region" description="Low complexity" evidence="2">
    <location>
        <begin position="554"/>
        <end position="579"/>
    </location>
</feature>
<feature type="compositionally biased region" description="Polar residues" evidence="2">
    <location>
        <begin position="497"/>
        <end position="520"/>
    </location>
</feature>
<feature type="region of interest" description="Disordered" evidence="2">
    <location>
        <begin position="921"/>
        <end position="945"/>
    </location>
</feature>
<keyword evidence="1" id="KW-0175">Coiled coil</keyword>
<gene>
    <name evidence="3" type="ORF">KFE25_006228</name>
</gene>
<protein>
    <submittedName>
        <fullName evidence="3">Uncharacterized protein</fullName>
    </submittedName>
</protein>
<proteinExistence type="predicted"/>
<keyword evidence="4" id="KW-1185">Reference proteome</keyword>
<feature type="compositionally biased region" description="Basic and acidic residues" evidence="2">
    <location>
        <begin position="292"/>
        <end position="304"/>
    </location>
</feature>
<feature type="compositionally biased region" description="Low complexity" evidence="2">
    <location>
        <begin position="372"/>
        <end position="383"/>
    </location>
</feature>
<reference evidence="3" key="1">
    <citation type="submission" date="2021-05" db="EMBL/GenBank/DDBJ databases">
        <title>The genome of the haptophyte Pavlova lutheri (Diacronema luteri, Pavlovales) - a model for lipid biosynthesis in eukaryotic algae.</title>
        <authorList>
            <person name="Hulatt C.J."/>
            <person name="Posewitz M.C."/>
        </authorList>
    </citation>
    <scope>NUCLEOTIDE SEQUENCE</scope>
    <source>
        <strain evidence="3">NIVA-4/92</strain>
    </source>
</reference>
<feature type="region of interest" description="Disordered" evidence="2">
    <location>
        <begin position="837"/>
        <end position="879"/>
    </location>
</feature>
<feature type="region of interest" description="Disordered" evidence="2">
    <location>
        <begin position="292"/>
        <end position="316"/>
    </location>
</feature>
<dbReference type="EMBL" id="JAGTXO010000002">
    <property type="protein sequence ID" value="KAG8469773.1"/>
    <property type="molecule type" value="Genomic_DNA"/>
</dbReference>
<accession>A0A8J5XKL3</accession>
<feature type="compositionally biased region" description="Low complexity" evidence="2">
    <location>
        <begin position="395"/>
        <end position="411"/>
    </location>
</feature>
<evidence type="ECO:0000313" key="4">
    <source>
        <dbReference type="Proteomes" id="UP000751190"/>
    </source>
</evidence>
<dbReference type="Proteomes" id="UP000751190">
    <property type="component" value="Unassembled WGS sequence"/>
</dbReference>
<comment type="caution">
    <text evidence="3">The sequence shown here is derived from an EMBL/GenBank/DDBJ whole genome shotgun (WGS) entry which is preliminary data.</text>
</comment>
<feature type="region of interest" description="Disordered" evidence="2">
    <location>
        <begin position="484"/>
        <end position="579"/>
    </location>
</feature>
<evidence type="ECO:0000256" key="2">
    <source>
        <dbReference type="SAM" id="MobiDB-lite"/>
    </source>
</evidence>
<dbReference type="OrthoDB" id="10688933at2759"/>
<dbReference type="AlphaFoldDB" id="A0A8J5XKL3"/>
<organism evidence="3 4">
    <name type="scientific">Diacronema lutheri</name>
    <name type="common">Unicellular marine alga</name>
    <name type="synonym">Monochrysis lutheri</name>
    <dbReference type="NCBI Taxonomy" id="2081491"/>
    <lineage>
        <taxon>Eukaryota</taxon>
        <taxon>Haptista</taxon>
        <taxon>Haptophyta</taxon>
        <taxon>Pavlovophyceae</taxon>
        <taxon>Pavlovales</taxon>
        <taxon>Pavlovaceae</taxon>
        <taxon>Diacronema</taxon>
    </lineage>
</organism>
<feature type="coiled-coil region" evidence="1">
    <location>
        <begin position="77"/>
        <end position="192"/>
    </location>
</feature>
<sequence>MPIGGSALSYAELSSRHAEVLDQLRDAERRLAVATDVHDDLLTRAVIDLDFVHDLLGAELGALEGEAAVSARAVHDLLGVRAELAAARARCDALEATSAAVAQHARAQHRAIEEASEGVSARCEILEGELRALRAESAHLETELAAAERARDTALRDAADATLTRDAQRWRVVELEQRYAQQRSAVSGLEARLREQARAGAAAQHALVGTLRELDADVGESRQLLLSPGLVRGILSELVHTQTAVALLAEAGREFFATHDEGSFLRCLAGLEARIDEAVATTRHLIRASAAARERAPRRAESGARSKPALVLVSPRQGSAEATSACCATPVGSAADARLSATPPPGGGAAIRPSSRTPRRATYCAADAQRGAHAPPSAAAPAAALPPTPAPAPLHLPAANAQRPAAASFPPAAAPPALSPQPTANEPTLPAPGAEERATSAAHTAVVATAGAFDWALDDGAGDGMEDATSSSVAMAFELDTAADGSYDRDGEGYTSAVGSHTMSADQRTTLRQLASTPRAPTNGRPGATERIAPTIGAASTRDGAAQHAEPARSDAAPPASAELAAATNGAPATASAATRSPIEPAAAALAAADAPPPLLPHAFPPAVEPALSAAELAQLRTVDSPDWLDTAFMLADADAEAGAEAQGGSDDARAALRERLARRGGVAAARAAPCLAQPTALAADMSLPWAERWEMAPASHEDAVCAKAADEAIESARRREEEARAARRESDALEARISAEADRRALDAAAARERRAVGAADALREAAVAAAAALADEERALAERVRGARVAEASALAAQRERDTAGRALALLLARLGGKIAPSEFQIEDGADVRESGVAGAHDDEQSDGGGVPPSPSTAPSSTYAFDAGEDIHPSLDVPPSQRLLAESIRARFAQRGGGEEAQPRHGPSEARGLRVQLATQRRLPQSHAAAARVRLQPRTPAEQRQLDERAVAAHGPVGAYAAEPTAVKRTLVARAARTPATTAPAAGWRHARRASSPPRTAVRSCAAWLGEAGHACTAFTAAEADPNDATSGVRLAFPLAQLLVDAGLDASEQPHALAARAMRRPPALKPPMSSTRAAPDLSAQGEAPNGAVRAGMPFSTADFHLAARVQHEARMRKHRGAPDDAAWWSALANAVRSRA</sequence>
<evidence type="ECO:0000313" key="3">
    <source>
        <dbReference type="EMBL" id="KAG8469773.1"/>
    </source>
</evidence>